<dbReference type="EnsemblMetazoa" id="G18696.1">
    <property type="protein sequence ID" value="G18696.1:cds"/>
    <property type="gene ID" value="G18696"/>
</dbReference>
<dbReference type="Proteomes" id="UP000005408">
    <property type="component" value="Unassembled WGS sequence"/>
</dbReference>
<dbReference type="Gene3D" id="3.30.70.270">
    <property type="match status" value="1"/>
</dbReference>
<accession>A0A8W8JDN5</accession>
<dbReference type="InterPro" id="IPR043128">
    <property type="entry name" value="Rev_trsase/Diguanyl_cyclase"/>
</dbReference>
<evidence type="ECO:0000313" key="2">
    <source>
        <dbReference type="Proteomes" id="UP000005408"/>
    </source>
</evidence>
<dbReference type="InterPro" id="IPR052055">
    <property type="entry name" value="Hepadnavirus_pol/RT"/>
</dbReference>
<evidence type="ECO:0008006" key="3">
    <source>
        <dbReference type="Google" id="ProtNLM"/>
    </source>
</evidence>
<proteinExistence type="predicted"/>
<dbReference type="AlphaFoldDB" id="A0A8W8JDN5"/>
<organism evidence="1 2">
    <name type="scientific">Magallana gigas</name>
    <name type="common">Pacific oyster</name>
    <name type="synonym">Crassostrea gigas</name>
    <dbReference type="NCBI Taxonomy" id="29159"/>
    <lineage>
        <taxon>Eukaryota</taxon>
        <taxon>Metazoa</taxon>
        <taxon>Spiralia</taxon>
        <taxon>Lophotrochozoa</taxon>
        <taxon>Mollusca</taxon>
        <taxon>Bivalvia</taxon>
        <taxon>Autobranchia</taxon>
        <taxon>Pteriomorphia</taxon>
        <taxon>Ostreida</taxon>
        <taxon>Ostreoidea</taxon>
        <taxon>Ostreidae</taxon>
        <taxon>Magallana</taxon>
    </lineage>
</organism>
<protein>
    <recommendedName>
        <fullName evidence="3">Reverse transcriptase domain-containing protein</fullName>
    </recommendedName>
</protein>
<sequence>MPDRSHVQPATVRCTLQAFALLPTKLGIREMGTWIFMDVGENFMKVEKYVTTSMASEAVTYLDARTPTSASVAEETTLNTIAAQKIPAAPHKWGFQKDVTSSFDNKEKIQDIIPNVLHLLDDFLVVVPLFDDAHKVMERLLGILVFRTLGIPLSEKKTKGPCTELEYLGIILDSWNMEAHLLSEKIDHILSIDNSFKTRKSCTKRELLSLLGHLNFACRVVLPGRSFISHLIALSTTEEPLHFHVHLDSMCRDNLAMWSDFLKSWNGVSFFIDDNMTEAADMQLFTDATLTSFGGFYQNKWFQGDFPDNISKENTSMVLFELYPIVMACLLWGDTWPRKLILFHCDNQTTVDIIRKGCSKVKSIMKLMRT</sequence>
<dbReference type="PANTHER" id="PTHR33050:SF8">
    <property type="entry name" value="REVERSE TRANSCRIPTASE DOMAIN-CONTAINING PROTEIN"/>
    <property type="match status" value="1"/>
</dbReference>
<dbReference type="SUPFAM" id="SSF56672">
    <property type="entry name" value="DNA/RNA polymerases"/>
    <property type="match status" value="1"/>
</dbReference>
<dbReference type="PANTHER" id="PTHR33050">
    <property type="entry name" value="REVERSE TRANSCRIPTASE DOMAIN-CONTAINING PROTEIN"/>
    <property type="match status" value="1"/>
</dbReference>
<keyword evidence="2" id="KW-1185">Reference proteome</keyword>
<reference evidence="1" key="1">
    <citation type="submission" date="2022-08" db="UniProtKB">
        <authorList>
            <consortium name="EnsemblMetazoa"/>
        </authorList>
    </citation>
    <scope>IDENTIFICATION</scope>
    <source>
        <strain evidence="1">05x7-T-G4-1.051#20</strain>
    </source>
</reference>
<name>A0A8W8JDN5_MAGGI</name>
<dbReference type="InterPro" id="IPR043502">
    <property type="entry name" value="DNA/RNA_pol_sf"/>
</dbReference>
<evidence type="ECO:0000313" key="1">
    <source>
        <dbReference type="EnsemblMetazoa" id="G18696.1:cds"/>
    </source>
</evidence>